<organism evidence="1 2">
    <name type="scientific">Hyella patelloides LEGE 07179</name>
    <dbReference type="NCBI Taxonomy" id="945734"/>
    <lineage>
        <taxon>Bacteria</taxon>
        <taxon>Bacillati</taxon>
        <taxon>Cyanobacteriota</taxon>
        <taxon>Cyanophyceae</taxon>
        <taxon>Pleurocapsales</taxon>
        <taxon>Hyellaceae</taxon>
        <taxon>Hyella</taxon>
    </lineage>
</organism>
<dbReference type="EMBL" id="CAACVJ010000692">
    <property type="protein sequence ID" value="VEP18642.1"/>
    <property type="molecule type" value="Genomic_DNA"/>
</dbReference>
<gene>
    <name evidence="1" type="ORF">H1P_840023</name>
</gene>
<dbReference type="PANTHER" id="PTHR36456">
    <property type="entry name" value="UPF0232 PROTEIN SCO3875"/>
    <property type="match status" value="1"/>
</dbReference>
<sequence length="195" mass="23290">MFLNPLDRILKRVIQQPEWNKYREYYQVVKCWHQVVNQQALKNTKPLHIDRETLYVATSSAVWAQELALQRYALLKKLNYRLDCTLKDIRFSPAKWHNKPKKEVIEVPLKEINLKKLREEKLVNKVKQTENKIDANTAIHSWLENIKQSSQKLNTCPQCQSLTPQAELTRWQVCRHCIAQKWNNEYRPPNNQDKS</sequence>
<evidence type="ECO:0000313" key="2">
    <source>
        <dbReference type="Proteomes" id="UP000320055"/>
    </source>
</evidence>
<accession>A0A563W4L7</accession>
<dbReference type="PANTHER" id="PTHR36456:SF1">
    <property type="entry name" value="UPF0232 PROTEIN SCO3875"/>
    <property type="match status" value="1"/>
</dbReference>
<name>A0A563W4L7_9CYAN</name>
<keyword evidence="2" id="KW-1185">Reference proteome</keyword>
<dbReference type="AlphaFoldDB" id="A0A563W4L7"/>
<dbReference type="OrthoDB" id="511752at2"/>
<evidence type="ECO:0000313" key="1">
    <source>
        <dbReference type="EMBL" id="VEP18642.1"/>
    </source>
</evidence>
<dbReference type="Proteomes" id="UP000320055">
    <property type="component" value="Unassembled WGS sequence"/>
</dbReference>
<dbReference type="InterPro" id="IPR007922">
    <property type="entry name" value="DciA-like"/>
</dbReference>
<dbReference type="RefSeq" id="WP_144868057.1">
    <property type="nucleotide sequence ID" value="NZ_LR213842.1"/>
</dbReference>
<reference evidence="1 2" key="1">
    <citation type="submission" date="2019-01" db="EMBL/GenBank/DDBJ databases">
        <authorList>
            <person name="Brito A."/>
        </authorList>
    </citation>
    <scope>NUCLEOTIDE SEQUENCE [LARGE SCALE GENOMIC DNA]</scope>
    <source>
        <strain evidence="1">1</strain>
    </source>
</reference>
<dbReference type="Pfam" id="PF05258">
    <property type="entry name" value="DciA"/>
    <property type="match status" value="1"/>
</dbReference>
<proteinExistence type="predicted"/>
<protein>
    <submittedName>
        <fullName evidence="1">Putative RNA-binding protein containing Zn ribbon</fullName>
    </submittedName>
</protein>